<dbReference type="GO" id="GO:0007399">
    <property type="term" value="P:nervous system development"/>
    <property type="evidence" value="ECO:0007669"/>
    <property type="project" value="TreeGrafter"/>
</dbReference>
<evidence type="ECO:0000313" key="3">
    <source>
        <dbReference type="Proteomes" id="UP000054324"/>
    </source>
</evidence>
<sequence length="648" mass="72526">MTVAMLTRLFTCEILIPDQNKENGKLFTAVEYLQSADDTDNPAALTYQDNKTPDTGSATKDCLQSLRSCETQRGICRVDLEIFKQFCGDWRNERELNGWKVCILNPVFVSRFCLSSLVQPGSIQSFVLPSGSAATRHRKERSLLGCHKQFVKECRSALKTVNHGRPNLRHCTCDGQVSRSIEDLSKCNLLRRNLNSHPCIQEPPLLYREITNFNLNVEHRLKDSAEKRDSATPIEQTSTQESSELFSGANAAPQTTTNSSHPGAGSSEENFEPPVVGYSEQIATQEPSKITVDNQTVSQGMEEGSENANLTLSSMANMTSCLVLLEQCTNQPSCARTLNRYRALCTPRSCNKLRSQCLLAHRAIERYGTHGNCSCDTEGDQVRKRRCLDYEQSVILNQCVALATEETTDSKSTQDFSSMELPKLFGTQVESQQQGTSLQNQQYFKAVATSPGWPTSSSNPGGATTNVTNCYDAYRLCIQDRKCLQIYLQLATTCSNAGTYFLSPTPTCSSRLKDFYSQATAYVHQALSCTCTESDHDCQTQLMVFRPQRIGLDQTNYEDSCNALWNNCQENRNCRANIKYLLLDCGRNGAACSVYPEKCIEAYRWWRSMDPLSNCRCMETELFRLTSNEGLHSFTCDTLKQSVIKPPC</sequence>
<dbReference type="PANTHER" id="PTHR10269:SF12">
    <property type="entry name" value="GLIAL CELL LINE-DERIVED NEUROTROPHIC FAMILY RECEPTOR-LIKE, ISOFORM E"/>
    <property type="match status" value="1"/>
</dbReference>
<protein>
    <recommendedName>
        <fullName evidence="4">GDNF/GAS1 domain protein</fullName>
    </recommendedName>
</protein>
<dbReference type="EMBL" id="KL596875">
    <property type="protein sequence ID" value="KER22877.1"/>
    <property type="molecule type" value="Genomic_DNA"/>
</dbReference>
<evidence type="ECO:0008006" key="4">
    <source>
        <dbReference type="Google" id="ProtNLM"/>
    </source>
</evidence>
<dbReference type="KEGG" id="ovi:T265_14761"/>
<organism evidence="2 3">
    <name type="scientific">Opisthorchis viverrini</name>
    <name type="common">Southeast Asian liver fluke</name>
    <dbReference type="NCBI Taxonomy" id="6198"/>
    <lineage>
        <taxon>Eukaryota</taxon>
        <taxon>Metazoa</taxon>
        <taxon>Spiralia</taxon>
        <taxon>Lophotrochozoa</taxon>
        <taxon>Platyhelminthes</taxon>
        <taxon>Trematoda</taxon>
        <taxon>Digenea</taxon>
        <taxon>Opisthorchiida</taxon>
        <taxon>Opisthorchiata</taxon>
        <taxon>Opisthorchiidae</taxon>
        <taxon>Opisthorchis</taxon>
    </lineage>
</organism>
<dbReference type="InterPro" id="IPR003438">
    <property type="entry name" value="GDNF_rcpt"/>
</dbReference>
<dbReference type="Proteomes" id="UP000054324">
    <property type="component" value="Unassembled WGS sequence"/>
</dbReference>
<feature type="compositionally biased region" description="Polar residues" evidence="1">
    <location>
        <begin position="252"/>
        <end position="261"/>
    </location>
</feature>
<dbReference type="RefSeq" id="XP_009173378.1">
    <property type="nucleotide sequence ID" value="XM_009175114.1"/>
</dbReference>
<dbReference type="GO" id="GO:0009897">
    <property type="term" value="C:external side of plasma membrane"/>
    <property type="evidence" value="ECO:0007669"/>
    <property type="project" value="TreeGrafter"/>
</dbReference>
<reference evidence="2 3" key="1">
    <citation type="submission" date="2013-11" db="EMBL/GenBank/DDBJ databases">
        <title>Opisthorchis viverrini - life in the bile duct.</title>
        <authorList>
            <person name="Young N.D."/>
            <person name="Nagarajan N."/>
            <person name="Lin S.J."/>
            <person name="Korhonen P.K."/>
            <person name="Jex A.R."/>
            <person name="Hall R.S."/>
            <person name="Safavi-Hemami H."/>
            <person name="Kaewkong W."/>
            <person name="Bertrand D."/>
            <person name="Gao S."/>
            <person name="Seet Q."/>
            <person name="Wongkham S."/>
            <person name="Teh B.T."/>
            <person name="Wongkham C."/>
            <person name="Intapan P.M."/>
            <person name="Maleewong W."/>
            <person name="Yang X."/>
            <person name="Hu M."/>
            <person name="Wang Z."/>
            <person name="Hofmann A."/>
            <person name="Sternberg P.W."/>
            <person name="Tan P."/>
            <person name="Wang J."/>
            <person name="Gasser R.B."/>
        </authorList>
    </citation>
    <scope>NUCLEOTIDE SEQUENCE [LARGE SCALE GENOMIC DNA]</scope>
</reference>
<feature type="non-terminal residue" evidence="2">
    <location>
        <position position="648"/>
    </location>
</feature>
<accession>A0A074ZBC1</accession>
<gene>
    <name evidence="2" type="ORF">T265_14761</name>
</gene>
<feature type="compositionally biased region" description="Polar residues" evidence="1">
    <location>
        <begin position="233"/>
        <end position="245"/>
    </location>
</feature>
<dbReference type="GO" id="GO:0038023">
    <property type="term" value="F:signaling receptor activity"/>
    <property type="evidence" value="ECO:0007669"/>
    <property type="project" value="InterPro"/>
</dbReference>
<evidence type="ECO:0000256" key="1">
    <source>
        <dbReference type="SAM" id="MobiDB-lite"/>
    </source>
</evidence>
<name>A0A074ZBC1_OPIVI</name>
<proteinExistence type="predicted"/>
<dbReference type="OrthoDB" id="6279008at2759"/>
<dbReference type="AlphaFoldDB" id="A0A074ZBC1"/>
<dbReference type="CTD" id="20328927"/>
<keyword evidence="3" id="KW-1185">Reference proteome</keyword>
<dbReference type="GeneID" id="20328927"/>
<feature type="region of interest" description="Disordered" evidence="1">
    <location>
        <begin position="224"/>
        <end position="273"/>
    </location>
</feature>
<evidence type="ECO:0000313" key="2">
    <source>
        <dbReference type="EMBL" id="KER22877.1"/>
    </source>
</evidence>
<dbReference type="GO" id="GO:0043235">
    <property type="term" value="C:receptor complex"/>
    <property type="evidence" value="ECO:0007669"/>
    <property type="project" value="TreeGrafter"/>
</dbReference>
<dbReference type="PANTHER" id="PTHR10269">
    <property type="entry name" value="GDNF RECEPTOR ALPHA"/>
    <property type="match status" value="1"/>
</dbReference>